<dbReference type="AlphaFoldDB" id="A0AAE0XF99"/>
<dbReference type="Proteomes" id="UP001270362">
    <property type="component" value="Unassembled WGS sequence"/>
</dbReference>
<feature type="region of interest" description="Disordered" evidence="1">
    <location>
        <begin position="422"/>
        <end position="454"/>
    </location>
</feature>
<name>A0AAE0XF99_9PEZI</name>
<dbReference type="EMBL" id="JAULSO010000001">
    <property type="protein sequence ID" value="KAK3692315.1"/>
    <property type="molecule type" value="Genomic_DNA"/>
</dbReference>
<keyword evidence="3" id="KW-1185">Reference proteome</keyword>
<gene>
    <name evidence="2" type="ORF">B0T22DRAFT_10230</name>
</gene>
<protein>
    <submittedName>
        <fullName evidence="2">Uncharacterized protein</fullName>
    </submittedName>
</protein>
<evidence type="ECO:0000313" key="3">
    <source>
        <dbReference type="Proteomes" id="UP001270362"/>
    </source>
</evidence>
<reference evidence="2" key="2">
    <citation type="submission" date="2023-06" db="EMBL/GenBank/DDBJ databases">
        <authorList>
            <consortium name="Lawrence Berkeley National Laboratory"/>
            <person name="Haridas S."/>
            <person name="Hensen N."/>
            <person name="Bonometti L."/>
            <person name="Westerberg I."/>
            <person name="Brannstrom I.O."/>
            <person name="Guillou S."/>
            <person name="Cros-Aarteil S."/>
            <person name="Calhoun S."/>
            <person name="Kuo A."/>
            <person name="Mondo S."/>
            <person name="Pangilinan J."/>
            <person name="Riley R."/>
            <person name="Labutti K."/>
            <person name="Andreopoulos B."/>
            <person name="Lipzen A."/>
            <person name="Chen C."/>
            <person name="Yanf M."/>
            <person name="Daum C."/>
            <person name="Ng V."/>
            <person name="Clum A."/>
            <person name="Steindorff A."/>
            <person name="Ohm R."/>
            <person name="Martin F."/>
            <person name="Silar P."/>
            <person name="Natvig D."/>
            <person name="Lalanne C."/>
            <person name="Gautier V."/>
            <person name="Ament-Velasquez S.L."/>
            <person name="Kruys A."/>
            <person name="Hutchinson M.I."/>
            <person name="Powell A.J."/>
            <person name="Barry K."/>
            <person name="Miller A.N."/>
            <person name="Grigoriev I.V."/>
            <person name="Debuchy R."/>
            <person name="Gladieux P."/>
            <person name="Thoren M.H."/>
            <person name="Johannesson H."/>
        </authorList>
    </citation>
    <scope>NUCLEOTIDE SEQUENCE</scope>
    <source>
        <strain evidence="2">CBS 314.62</strain>
    </source>
</reference>
<evidence type="ECO:0000313" key="2">
    <source>
        <dbReference type="EMBL" id="KAK3692315.1"/>
    </source>
</evidence>
<evidence type="ECO:0000256" key="1">
    <source>
        <dbReference type="SAM" id="MobiDB-lite"/>
    </source>
</evidence>
<accession>A0AAE0XF99</accession>
<sequence>MSASVSPKAKKAAVADKKKKKEMPLNVTCKLFLYIDPAKRGVYNEAFATLARSGLPSSAGKWDIAAIHSPAPAAAPASLSEKAPAEASATPGKAFAPLSLNFRHTPKTGFLFFGKPRNPKDNLDNYEELFDALGRMVKEAKFKKETGLENGNVVTWSLSAAPYSPNMSRWVLPVPGSPIAQPGEKMEQIIYNLCRLKLRRKDHSHAPCGGMAVMNCIENQLYKQKQQYLALAAQHPHFLTLNGMEHDDRNKVIKESLAAMEGVDKALNTLIWLFEQHVGRQPPKTTGWKLTRALKNLLKPNYGAVRIDDKTVEQLKKDARRELEGLQRIAPLVAAHLRLSAPASWKPLKRVCDAAADGPERREMPEKMGLAPSALGNPAAQATALARVRGIYDEGYANVLARVEALNKVLGSEYVRRGAKLFKEPPPAAGKGKRGLRERLGIKKSAPPKPVREGCLVEDKGRGWKCDEFDEKC</sequence>
<organism evidence="2 3">
    <name type="scientific">Podospora appendiculata</name>
    <dbReference type="NCBI Taxonomy" id="314037"/>
    <lineage>
        <taxon>Eukaryota</taxon>
        <taxon>Fungi</taxon>
        <taxon>Dikarya</taxon>
        <taxon>Ascomycota</taxon>
        <taxon>Pezizomycotina</taxon>
        <taxon>Sordariomycetes</taxon>
        <taxon>Sordariomycetidae</taxon>
        <taxon>Sordariales</taxon>
        <taxon>Podosporaceae</taxon>
        <taxon>Podospora</taxon>
    </lineage>
</organism>
<reference evidence="2" key="1">
    <citation type="journal article" date="2023" name="Mol. Phylogenet. Evol.">
        <title>Genome-scale phylogeny and comparative genomics of the fungal order Sordariales.</title>
        <authorList>
            <person name="Hensen N."/>
            <person name="Bonometti L."/>
            <person name="Westerberg I."/>
            <person name="Brannstrom I.O."/>
            <person name="Guillou S."/>
            <person name="Cros-Aarteil S."/>
            <person name="Calhoun S."/>
            <person name="Haridas S."/>
            <person name="Kuo A."/>
            <person name="Mondo S."/>
            <person name="Pangilinan J."/>
            <person name="Riley R."/>
            <person name="LaButti K."/>
            <person name="Andreopoulos B."/>
            <person name="Lipzen A."/>
            <person name="Chen C."/>
            <person name="Yan M."/>
            <person name="Daum C."/>
            <person name="Ng V."/>
            <person name="Clum A."/>
            <person name="Steindorff A."/>
            <person name="Ohm R.A."/>
            <person name="Martin F."/>
            <person name="Silar P."/>
            <person name="Natvig D.O."/>
            <person name="Lalanne C."/>
            <person name="Gautier V."/>
            <person name="Ament-Velasquez S.L."/>
            <person name="Kruys A."/>
            <person name="Hutchinson M.I."/>
            <person name="Powell A.J."/>
            <person name="Barry K."/>
            <person name="Miller A.N."/>
            <person name="Grigoriev I.V."/>
            <person name="Debuchy R."/>
            <person name="Gladieux P."/>
            <person name="Hiltunen Thoren M."/>
            <person name="Johannesson H."/>
        </authorList>
    </citation>
    <scope>NUCLEOTIDE SEQUENCE</scope>
    <source>
        <strain evidence="2">CBS 314.62</strain>
    </source>
</reference>
<comment type="caution">
    <text evidence="2">The sequence shown here is derived from an EMBL/GenBank/DDBJ whole genome shotgun (WGS) entry which is preliminary data.</text>
</comment>
<proteinExistence type="predicted"/>